<feature type="non-terminal residue" evidence="1">
    <location>
        <position position="1"/>
    </location>
</feature>
<feature type="non-terminal residue" evidence="1">
    <location>
        <position position="267"/>
    </location>
</feature>
<name>X0VCD1_9ZZZZ</name>
<comment type="caution">
    <text evidence="1">The sequence shown here is derived from an EMBL/GenBank/DDBJ whole genome shotgun (WGS) entry which is preliminary data.</text>
</comment>
<reference evidence="1" key="1">
    <citation type="journal article" date="2014" name="Front. Microbiol.">
        <title>High frequency of phylogenetically diverse reductive dehalogenase-homologous genes in deep subseafloor sedimentary metagenomes.</title>
        <authorList>
            <person name="Kawai M."/>
            <person name="Futagami T."/>
            <person name="Toyoda A."/>
            <person name="Takaki Y."/>
            <person name="Nishi S."/>
            <person name="Hori S."/>
            <person name="Arai W."/>
            <person name="Tsubouchi T."/>
            <person name="Morono Y."/>
            <person name="Uchiyama I."/>
            <person name="Ito T."/>
            <person name="Fujiyama A."/>
            <person name="Inagaki F."/>
            <person name="Takami H."/>
        </authorList>
    </citation>
    <scope>NUCLEOTIDE SEQUENCE</scope>
    <source>
        <strain evidence="1">Expedition CK06-06</strain>
    </source>
</reference>
<proteinExistence type="predicted"/>
<gene>
    <name evidence="1" type="ORF">S01H1_40802</name>
</gene>
<dbReference type="EMBL" id="BARS01025852">
    <property type="protein sequence ID" value="GAG08937.1"/>
    <property type="molecule type" value="Genomic_DNA"/>
</dbReference>
<accession>X0VCD1</accession>
<dbReference type="AlphaFoldDB" id="X0VCD1"/>
<protein>
    <submittedName>
        <fullName evidence="1">Uncharacterized protein</fullName>
    </submittedName>
</protein>
<sequence>GFVGQPLTPGAMRAKGWRTALSPLATRGFVQQTPEALAAGIRAPVGAWQEAGERAYQVVEFLNRAGYAEALAKKGFSPGEIVHLVKRSQFDYAAARAAPAAKFERTVMQRAVLFWQWPRQNMPYTLLKLIERPGGPTAQALRAMRVARGKGGPEEHVPGFLRETLAVRTGGTPEAAHFIWQSGLPPEELNRLVLGRGLPSSMLGISPKALPKPLQEMPAPAGRTVERALSFLHPLALFPMELASGRQMYSGRDISGLFSLTEQYLGH</sequence>
<evidence type="ECO:0000313" key="1">
    <source>
        <dbReference type="EMBL" id="GAG08937.1"/>
    </source>
</evidence>
<organism evidence="1">
    <name type="scientific">marine sediment metagenome</name>
    <dbReference type="NCBI Taxonomy" id="412755"/>
    <lineage>
        <taxon>unclassified sequences</taxon>
        <taxon>metagenomes</taxon>
        <taxon>ecological metagenomes</taxon>
    </lineage>
</organism>